<evidence type="ECO:0000313" key="4">
    <source>
        <dbReference type="Proteomes" id="UP000198417"/>
    </source>
</evidence>
<dbReference type="FunFam" id="3.50.80.10:FF:000001">
    <property type="entry name" value="D-aminoacyl-tRNA deacylase"/>
    <property type="match status" value="1"/>
</dbReference>
<dbReference type="NCBIfam" id="TIGR00256">
    <property type="entry name" value="D-aminoacyl-tRNA deacylase"/>
    <property type="match status" value="1"/>
</dbReference>
<dbReference type="GO" id="GO:0051500">
    <property type="term" value="F:D-tyrosyl-tRNA(Tyr) deacylase activity"/>
    <property type="evidence" value="ECO:0007669"/>
    <property type="project" value="TreeGrafter"/>
</dbReference>
<keyword evidence="2" id="KW-0963">Cytoplasm</keyword>
<dbReference type="GO" id="GO:0005737">
    <property type="term" value="C:cytoplasm"/>
    <property type="evidence" value="ECO:0007669"/>
    <property type="project" value="UniProtKB-SubCell"/>
</dbReference>
<dbReference type="CDD" id="cd00563">
    <property type="entry name" value="Dtyr_deacylase"/>
    <property type="match status" value="1"/>
</dbReference>
<dbReference type="InterPro" id="IPR003732">
    <property type="entry name" value="Daa-tRNA_deacyls_DTD"/>
</dbReference>
<dbReference type="Pfam" id="PF02580">
    <property type="entry name" value="Tyr_Deacylase"/>
    <property type="match status" value="1"/>
</dbReference>
<evidence type="ECO:0000256" key="1">
    <source>
        <dbReference type="ARBA" id="ARBA00009673"/>
    </source>
</evidence>
<evidence type="ECO:0000313" key="3">
    <source>
        <dbReference type="EMBL" id="SNR76272.1"/>
    </source>
</evidence>
<dbReference type="EC" id="3.1.1.-" evidence="2"/>
<keyword evidence="2" id="KW-0378">Hydrolase</keyword>
<proteinExistence type="inferred from homology"/>
<comment type="subunit">
    <text evidence="2">Homodimer.</text>
</comment>
<dbReference type="PANTHER" id="PTHR10472">
    <property type="entry name" value="D-TYROSYL-TRNA TYR DEACYLASE"/>
    <property type="match status" value="1"/>
</dbReference>
<protein>
    <recommendedName>
        <fullName evidence="2">D-aminoacyl-tRNA deacylase</fullName>
        <shortName evidence="2">DTD</shortName>
        <ecNumber evidence="2">3.1.1.96</ecNumber>
    </recommendedName>
    <alternativeName>
        <fullName evidence="2">Gly-tRNA(Ala) deacylase</fullName>
        <ecNumber evidence="2">3.1.1.-</ecNumber>
    </alternativeName>
</protein>
<dbReference type="Proteomes" id="UP000198417">
    <property type="component" value="Unassembled WGS sequence"/>
</dbReference>
<accession>A0A238YZ52</accession>
<dbReference type="EC" id="3.1.1.96" evidence="2"/>
<comment type="function">
    <text evidence="2">An aminoacyl-tRNA editing enzyme that deacylates mischarged D-aminoacyl-tRNAs. Also deacylates mischarged glycyl-tRNA(Ala), protecting cells against glycine mischarging by AlaRS. Acts via tRNA-based rather than protein-based catalysis; rejects L-amino acids rather than detecting D-amino acids in the active site. By recycling D-aminoacyl-tRNA to D-amino acids and free tRNA molecules, this enzyme counteracts the toxicity associated with the formation of D-aminoacyl-tRNA entities in vivo and helps enforce protein L-homochirality.</text>
</comment>
<comment type="similarity">
    <text evidence="1 2">Belongs to the DTD family.</text>
</comment>
<dbReference type="HAMAP" id="MF_00518">
    <property type="entry name" value="Deacylase_Dtd"/>
    <property type="match status" value="1"/>
</dbReference>
<name>A0A238YZ52_9RHOB</name>
<gene>
    <name evidence="2" type="primary">dtd</name>
    <name evidence="3" type="ORF">SAMN06265370_12156</name>
</gene>
<dbReference type="EMBL" id="FZNN01000021">
    <property type="protein sequence ID" value="SNR76272.1"/>
    <property type="molecule type" value="Genomic_DNA"/>
</dbReference>
<dbReference type="GO" id="GO:0043908">
    <property type="term" value="F:Ser(Gly)-tRNA(Ala) hydrolase activity"/>
    <property type="evidence" value="ECO:0007669"/>
    <property type="project" value="UniProtKB-UniRule"/>
</dbReference>
<sequence>MAERTVRALLQRVTHASVTVEGAVLGEIGPGLLILICAMHGDTEVEADKLAAKIAKLRIFTDDAGKMNRSVLDTGGAALVVSQFTLAADTSRGNRPGFSTAAPPEDGRRLYEYFAGCIQSQGIPVASGRFGADMAVSLINDGPVTIWLDTAA</sequence>
<keyword evidence="4" id="KW-1185">Reference proteome</keyword>
<organism evidence="3 4">
    <name type="scientific">Puniceibacterium sediminis</name>
    <dbReference type="NCBI Taxonomy" id="1608407"/>
    <lineage>
        <taxon>Bacteria</taxon>
        <taxon>Pseudomonadati</taxon>
        <taxon>Pseudomonadota</taxon>
        <taxon>Alphaproteobacteria</taxon>
        <taxon>Rhodobacterales</taxon>
        <taxon>Paracoccaceae</taxon>
        <taxon>Puniceibacterium</taxon>
    </lineage>
</organism>
<dbReference type="AlphaFoldDB" id="A0A238YZ52"/>
<dbReference type="SUPFAM" id="SSF69500">
    <property type="entry name" value="DTD-like"/>
    <property type="match status" value="1"/>
</dbReference>
<evidence type="ECO:0000256" key="2">
    <source>
        <dbReference type="HAMAP-Rule" id="MF_00518"/>
    </source>
</evidence>
<dbReference type="PANTHER" id="PTHR10472:SF5">
    <property type="entry name" value="D-AMINOACYL-TRNA DEACYLASE 1"/>
    <property type="match status" value="1"/>
</dbReference>
<keyword evidence="2" id="KW-0820">tRNA-binding</keyword>
<dbReference type="GO" id="GO:0106026">
    <property type="term" value="F:Gly-tRNA(Ala) deacylase activity"/>
    <property type="evidence" value="ECO:0007669"/>
    <property type="project" value="UniProtKB-UniRule"/>
</dbReference>
<reference evidence="3 4" key="1">
    <citation type="submission" date="2017-06" db="EMBL/GenBank/DDBJ databases">
        <authorList>
            <person name="Kim H.J."/>
            <person name="Triplett B.A."/>
        </authorList>
    </citation>
    <scope>NUCLEOTIDE SEQUENCE [LARGE SCALE GENOMIC DNA]</scope>
    <source>
        <strain evidence="3 4">DSM 29052</strain>
    </source>
</reference>
<comment type="subcellular location">
    <subcellularLocation>
        <location evidence="2">Cytoplasm</location>
    </subcellularLocation>
</comment>
<keyword evidence="2" id="KW-0694">RNA-binding</keyword>
<comment type="catalytic activity">
    <reaction evidence="2">
        <text>glycyl-tRNA(Ala) + H2O = tRNA(Ala) + glycine + H(+)</text>
        <dbReference type="Rhea" id="RHEA:53744"/>
        <dbReference type="Rhea" id="RHEA-COMP:9657"/>
        <dbReference type="Rhea" id="RHEA-COMP:13640"/>
        <dbReference type="ChEBI" id="CHEBI:15377"/>
        <dbReference type="ChEBI" id="CHEBI:15378"/>
        <dbReference type="ChEBI" id="CHEBI:57305"/>
        <dbReference type="ChEBI" id="CHEBI:78442"/>
        <dbReference type="ChEBI" id="CHEBI:78522"/>
    </reaction>
</comment>
<comment type="catalytic activity">
    <reaction evidence="2">
        <text>a D-aminoacyl-tRNA + H2O = a tRNA + a D-alpha-amino acid + H(+)</text>
        <dbReference type="Rhea" id="RHEA:13953"/>
        <dbReference type="Rhea" id="RHEA-COMP:10123"/>
        <dbReference type="Rhea" id="RHEA-COMP:10124"/>
        <dbReference type="ChEBI" id="CHEBI:15377"/>
        <dbReference type="ChEBI" id="CHEBI:15378"/>
        <dbReference type="ChEBI" id="CHEBI:59871"/>
        <dbReference type="ChEBI" id="CHEBI:78442"/>
        <dbReference type="ChEBI" id="CHEBI:79333"/>
        <dbReference type="EC" id="3.1.1.96"/>
    </reaction>
</comment>
<dbReference type="GO" id="GO:0000049">
    <property type="term" value="F:tRNA binding"/>
    <property type="evidence" value="ECO:0007669"/>
    <property type="project" value="UniProtKB-UniRule"/>
</dbReference>
<dbReference type="InterPro" id="IPR023509">
    <property type="entry name" value="DTD-like_sf"/>
</dbReference>
<comment type="domain">
    <text evidence="2">A Gly-cisPro motif from one monomer fits into the active site of the other monomer to allow specific chiral rejection of L-amino acids.</text>
</comment>
<dbReference type="Gene3D" id="3.50.80.10">
    <property type="entry name" value="D-tyrosyl-tRNA(Tyr) deacylase"/>
    <property type="match status" value="1"/>
</dbReference>
<feature type="short sequence motif" description="Gly-cisPro motif, important for rejection of L-amino acids" evidence="2">
    <location>
        <begin position="142"/>
        <end position="143"/>
    </location>
</feature>
<dbReference type="GO" id="GO:0019478">
    <property type="term" value="P:D-amino acid catabolic process"/>
    <property type="evidence" value="ECO:0007669"/>
    <property type="project" value="UniProtKB-UniRule"/>
</dbReference>